<gene>
    <name evidence="2" type="ORF">N7493_008002</name>
</gene>
<organism evidence="2 3">
    <name type="scientific">Penicillium malachiteum</name>
    <dbReference type="NCBI Taxonomy" id="1324776"/>
    <lineage>
        <taxon>Eukaryota</taxon>
        <taxon>Fungi</taxon>
        <taxon>Dikarya</taxon>
        <taxon>Ascomycota</taxon>
        <taxon>Pezizomycotina</taxon>
        <taxon>Eurotiomycetes</taxon>
        <taxon>Eurotiomycetidae</taxon>
        <taxon>Eurotiales</taxon>
        <taxon>Aspergillaceae</taxon>
        <taxon>Penicillium</taxon>
    </lineage>
</organism>
<name>A0AAD6HGF6_9EURO</name>
<evidence type="ECO:0000256" key="1">
    <source>
        <dbReference type="SAM" id="SignalP"/>
    </source>
</evidence>
<reference evidence="2" key="1">
    <citation type="journal article" date="2023" name="IMA Fungus">
        <title>Comparative genomic study of the Penicillium genus elucidates a diverse pangenome and 15 lateral gene transfer events.</title>
        <authorList>
            <person name="Petersen C."/>
            <person name="Sorensen T."/>
            <person name="Nielsen M.R."/>
            <person name="Sondergaard T.E."/>
            <person name="Sorensen J.L."/>
            <person name="Fitzpatrick D.A."/>
            <person name="Frisvad J.C."/>
            <person name="Nielsen K.L."/>
        </authorList>
    </citation>
    <scope>NUCLEOTIDE SEQUENCE</scope>
    <source>
        <strain evidence="2">IBT 17514</strain>
    </source>
</reference>
<proteinExistence type="predicted"/>
<dbReference type="AlphaFoldDB" id="A0AAD6HGF6"/>
<accession>A0AAD6HGF6</accession>
<protein>
    <submittedName>
        <fullName evidence="2">Uncharacterized protein</fullName>
    </submittedName>
</protein>
<sequence length="262" mass="29239">MGTGGMGIFGAGLAAKIIFTKGLFATVQAEEARVEDRLLNANNSPALLYDVGKKTGFIVPELNVCLQILHVWASRQADKQEILSKIPFIPETTAGSEIALKAVISNKELLLREGYADEKPLYFMSKLKEIFLSLEQRKEQRRIFDEPSIRIGAHCLRGWELVDIAACRPSWEKGVRLPFGMRLGGHPADSCYKIIRDNPDMIVLFSEGTTMQSLGSASSRPVSYSGKSEMPEDIIKKKRGHQEPAEVDTKAVHVQTNRYRYI</sequence>
<feature type="chain" id="PRO_5042294533" evidence="1">
    <location>
        <begin position="30"/>
        <end position="262"/>
    </location>
</feature>
<dbReference type="Proteomes" id="UP001215712">
    <property type="component" value="Unassembled WGS sequence"/>
</dbReference>
<evidence type="ECO:0000313" key="2">
    <source>
        <dbReference type="EMBL" id="KAJ5716091.1"/>
    </source>
</evidence>
<feature type="signal peptide" evidence="1">
    <location>
        <begin position="1"/>
        <end position="29"/>
    </location>
</feature>
<reference evidence="2" key="2">
    <citation type="submission" date="2023-01" db="EMBL/GenBank/DDBJ databases">
        <authorList>
            <person name="Petersen C."/>
        </authorList>
    </citation>
    <scope>NUCLEOTIDE SEQUENCE</scope>
    <source>
        <strain evidence="2">IBT 17514</strain>
    </source>
</reference>
<comment type="caution">
    <text evidence="2">The sequence shown here is derived from an EMBL/GenBank/DDBJ whole genome shotgun (WGS) entry which is preliminary data.</text>
</comment>
<dbReference type="EMBL" id="JAQJAN010000012">
    <property type="protein sequence ID" value="KAJ5716091.1"/>
    <property type="molecule type" value="Genomic_DNA"/>
</dbReference>
<keyword evidence="1" id="KW-0732">Signal</keyword>
<keyword evidence="3" id="KW-1185">Reference proteome</keyword>
<evidence type="ECO:0000313" key="3">
    <source>
        <dbReference type="Proteomes" id="UP001215712"/>
    </source>
</evidence>